<name>A0A9X4LMF2_9BURK</name>
<organism evidence="2 3">
    <name type="scientific">Pelomonas aquatica</name>
    <dbReference type="NCBI Taxonomy" id="431058"/>
    <lineage>
        <taxon>Bacteria</taxon>
        <taxon>Pseudomonadati</taxon>
        <taxon>Pseudomonadota</taxon>
        <taxon>Betaproteobacteria</taxon>
        <taxon>Burkholderiales</taxon>
        <taxon>Sphaerotilaceae</taxon>
        <taxon>Roseateles</taxon>
    </lineage>
</organism>
<feature type="compositionally biased region" description="Basic and acidic residues" evidence="1">
    <location>
        <begin position="21"/>
        <end position="40"/>
    </location>
</feature>
<evidence type="ECO:0000313" key="2">
    <source>
        <dbReference type="EMBL" id="MDG0863590.1"/>
    </source>
</evidence>
<gene>
    <name evidence="2" type="ORF">EXJ73_14065</name>
</gene>
<dbReference type="EMBL" id="SGUG01000019">
    <property type="protein sequence ID" value="MDG0863590.1"/>
    <property type="molecule type" value="Genomic_DNA"/>
</dbReference>
<reference evidence="2" key="1">
    <citation type="submission" date="2019-02" db="EMBL/GenBank/DDBJ databases">
        <title>Draft genome of the type strain Pelomonas aquatica CCUG 52575T.</title>
        <authorList>
            <person name="Gomila M."/>
            <person name="Lalucat J."/>
        </authorList>
    </citation>
    <scope>NUCLEOTIDE SEQUENCE</scope>
    <source>
        <strain evidence="2">CCUG 52575</strain>
    </source>
</reference>
<feature type="region of interest" description="Disordered" evidence="1">
    <location>
        <begin position="1"/>
        <end position="40"/>
    </location>
</feature>
<evidence type="ECO:0000313" key="3">
    <source>
        <dbReference type="Proteomes" id="UP001152766"/>
    </source>
</evidence>
<dbReference type="AlphaFoldDB" id="A0A9X4LMF2"/>
<accession>A0A9X4LMF2</accession>
<keyword evidence="3" id="KW-1185">Reference proteome</keyword>
<dbReference type="RefSeq" id="WP_268150770.1">
    <property type="nucleotide sequence ID" value="NZ_JAPPUW010000010.1"/>
</dbReference>
<comment type="caution">
    <text evidence="2">The sequence shown here is derived from an EMBL/GenBank/DDBJ whole genome shotgun (WGS) entry which is preliminary data.</text>
</comment>
<protein>
    <submittedName>
        <fullName evidence="2">Uncharacterized protein</fullName>
    </submittedName>
</protein>
<sequence length="220" mass="24588">MDSSPDVEPHDGGSVKSAKQRKAEFEERHLNRGGKDPTKPERWAVMVHLTAQAKENLAEMRRHNQILKTGPTTNSAIVEAWLLSDANDDTRTAQAFNASSVAARKTRSAKLQAADLLLRRLETGIGTGEVGVEEIEGAMFREHTVARDRWAASLARAVTARVGADDLQDELRWMFRDAVDDYIHALLFDAFSELGSDHQQADDEEAVEWIRRRLGISSKR</sequence>
<evidence type="ECO:0000256" key="1">
    <source>
        <dbReference type="SAM" id="MobiDB-lite"/>
    </source>
</evidence>
<dbReference type="Proteomes" id="UP001152766">
    <property type="component" value="Unassembled WGS sequence"/>
</dbReference>
<proteinExistence type="predicted"/>